<evidence type="ECO:0000256" key="8">
    <source>
        <dbReference type="SAM" id="SignalP"/>
    </source>
</evidence>
<evidence type="ECO:0000313" key="9">
    <source>
        <dbReference type="EMBL" id="RLL65287.1"/>
    </source>
</evidence>
<evidence type="ECO:0000256" key="3">
    <source>
        <dbReference type="ARBA" id="ARBA00022452"/>
    </source>
</evidence>
<evidence type="ECO:0000256" key="4">
    <source>
        <dbReference type="ARBA" id="ARBA00022692"/>
    </source>
</evidence>
<keyword evidence="3" id="KW-1134">Transmembrane beta strand</keyword>
<comment type="similarity">
    <text evidence="2">Belongs to the OmpP1/FadL family.</text>
</comment>
<dbReference type="GO" id="GO:0009279">
    <property type="term" value="C:cell outer membrane"/>
    <property type="evidence" value="ECO:0007669"/>
    <property type="project" value="UniProtKB-SubCell"/>
</dbReference>
<evidence type="ECO:0000313" key="10">
    <source>
        <dbReference type="Proteomes" id="UP000279673"/>
    </source>
</evidence>
<protein>
    <recommendedName>
        <fullName evidence="11">Aromatic hydrocarbon degradation protein</fullName>
    </recommendedName>
</protein>
<name>A0A421BQQ7_9RHOB</name>
<evidence type="ECO:0000256" key="6">
    <source>
        <dbReference type="ARBA" id="ARBA00023136"/>
    </source>
</evidence>
<dbReference type="InterPro" id="IPR005017">
    <property type="entry name" value="OMPP1/FadL/TodX"/>
</dbReference>
<keyword evidence="6" id="KW-0472">Membrane</keyword>
<dbReference type="GO" id="GO:0015483">
    <property type="term" value="F:long-chain fatty acid transporting porin activity"/>
    <property type="evidence" value="ECO:0007669"/>
    <property type="project" value="TreeGrafter"/>
</dbReference>
<keyword evidence="7" id="KW-0998">Cell outer membrane</keyword>
<dbReference type="AlphaFoldDB" id="A0A421BQQ7"/>
<dbReference type="SUPFAM" id="SSF56935">
    <property type="entry name" value="Porins"/>
    <property type="match status" value="1"/>
</dbReference>
<dbReference type="Gene3D" id="2.40.160.60">
    <property type="entry name" value="Outer membrane protein transport protein (OMPP1/FadL/TodX)"/>
    <property type="match status" value="1"/>
</dbReference>
<comment type="subcellular location">
    <subcellularLocation>
        <location evidence="1">Cell outer membrane</location>
        <topology evidence="1">Multi-pass membrane protein</topology>
    </subcellularLocation>
</comment>
<gene>
    <name evidence="9" type="ORF">DYS74_08175</name>
</gene>
<evidence type="ECO:0000256" key="7">
    <source>
        <dbReference type="ARBA" id="ARBA00023237"/>
    </source>
</evidence>
<dbReference type="Proteomes" id="UP000279673">
    <property type="component" value="Unassembled WGS sequence"/>
</dbReference>
<accession>A0A421BQQ7</accession>
<evidence type="ECO:0000256" key="1">
    <source>
        <dbReference type="ARBA" id="ARBA00004571"/>
    </source>
</evidence>
<dbReference type="PANTHER" id="PTHR35093:SF8">
    <property type="entry name" value="OUTER MEMBRANE PROTEIN NMB0088-RELATED"/>
    <property type="match status" value="1"/>
</dbReference>
<keyword evidence="4" id="KW-0812">Transmembrane</keyword>
<evidence type="ECO:0000256" key="2">
    <source>
        <dbReference type="ARBA" id="ARBA00008163"/>
    </source>
</evidence>
<dbReference type="PANTHER" id="PTHR35093">
    <property type="entry name" value="OUTER MEMBRANE PROTEIN NMB0088-RELATED"/>
    <property type="match status" value="1"/>
</dbReference>
<dbReference type="RefSeq" id="WP_121532704.1">
    <property type="nucleotide sequence ID" value="NZ_RCHI01000006.1"/>
</dbReference>
<dbReference type="Pfam" id="PF03349">
    <property type="entry name" value="Toluene_X"/>
    <property type="match status" value="1"/>
</dbReference>
<comment type="caution">
    <text evidence="9">The sequence shown here is derived from an EMBL/GenBank/DDBJ whole genome shotgun (WGS) entry which is preliminary data.</text>
</comment>
<reference evidence="9 10" key="1">
    <citation type="submission" date="2018-10" db="EMBL/GenBank/DDBJ databases">
        <title>Rhodobacter sp . BO-81.</title>
        <authorList>
            <person name="Im W.T."/>
        </authorList>
    </citation>
    <scope>NUCLEOTIDE SEQUENCE [LARGE SCALE GENOMIC DNA]</scope>
    <source>
        <strain evidence="9 10">BO-81</strain>
    </source>
</reference>
<feature type="signal peptide" evidence="8">
    <location>
        <begin position="1"/>
        <end position="20"/>
    </location>
</feature>
<sequence>MKKITMTALAVAFSAGAVHAGGVERADPSVGILFEQGRYVEFGFGAAQPRVSGTGIDATTTGVAGSGDLVPGFGTYGFAYKEPLNEKLDLAIIVNQPIGASSHYPDDSDFLLRGVTGQIESTALTALLRYRMPNNLSVYGGLRIEQTSGSTTAPLAAYRMATSTETDLGYLLGVAWEKPEIGARVALTYTSKITHEFRATEQFGATTISDRFSMTVPESVNLEFQTGLNPKTLLLGALRWTHWTQFDITPPAYAGAINPLTSQPFGSLVSFGSNVTTLQLGLGRKFNESWSGAVMLGYEADSGDIMSNLGPTDGYSSITVAANWQATDRIKISGGVSYFDIGDARTAVGRFRGNHAWGAGLRIGMNF</sequence>
<keyword evidence="5 8" id="KW-0732">Signal</keyword>
<evidence type="ECO:0000256" key="5">
    <source>
        <dbReference type="ARBA" id="ARBA00022729"/>
    </source>
</evidence>
<feature type="chain" id="PRO_5019581035" description="Aromatic hydrocarbon degradation protein" evidence="8">
    <location>
        <begin position="21"/>
        <end position="367"/>
    </location>
</feature>
<keyword evidence="10" id="KW-1185">Reference proteome</keyword>
<organism evidence="9 10">
    <name type="scientific">Paenirhodobacter hankyongi</name>
    <dbReference type="NCBI Taxonomy" id="2294033"/>
    <lineage>
        <taxon>Bacteria</taxon>
        <taxon>Pseudomonadati</taxon>
        <taxon>Pseudomonadota</taxon>
        <taxon>Alphaproteobacteria</taxon>
        <taxon>Rhodobacterales</taxon>
        <taxon>Rhodobacter group</taxon>
        <taxon>Paenirhodobacter</taxon>
    </lineage>
</organism>
<proteinExistence type="inferred from homology"/>
<dbReference type="EMBL" id="RCHI01000006">
    <property type="protein sequence ID" value="RLL65287.1"/>
    <property type="molecule type" value="Genomic_DNA"/>
</dbReference>
<evidence type="ECO:0008006" key="11">
    <source>
        <dbReference type="Google" id="ProtNLM"/>
    </source>
</evidence>